<dbReference type="Pfam" id="PF13581">
    <property type="entry name" value="HATPase_c_2"/>
    <property type="match status" value="1"/>
</dbReference>
<dbReference type="AlphaFoldDB" id="A0A3D3TK95"/>
<dbReference type="InterPro" id="IPR036890">
    <property type="entry name" value="HATPase_C_sf"/>
</dbReference>
<keyword evidence="2" id="KW-0547">Nucleotide-binding</keyword>
<sequence length="133" mass="15017">MGEKNYRFMVKPDLGRIDAFSAKVSDIVRKSMGNETGFRAGLIVIEACSNIAKHGELGEDELISVDLTIGEDRVTITIEDTSKKFNPLEVDEPDLEDIELLQRGGMGVYLIRRFSRGIEYFYENGKNILRITI</sequence>
<evidence type="ECO:0000313" key="3">
    <source>
        <dbReference type="Proteomes" id="UP000264215"/>
    </source>
</evidence>
<evidence type="ECO:0000259" key="1">
    <source>
        <dbReference type="Pfam" id="PF13581"/>
    </source>
</evidence>
<organism evidence="2 3">
    <name type="scientific">Mesotoga infera</name>
    <dbReference type="NCBI Taxonomy" id="1236046"/>
    <lineage>
        <taxon>Bacteria</taxon>
        <taxon>Thermotogati</taxon>
        <taxon>Thermotogota</taxon>
        <taxon>Thermotogae</taxon>
        <taxon>Kosmotogales</taxon>
        <taxon>Kosmotogaceae</taxon>
        <taxon>Mesotoga</taxon>
    </lineage>
</organism>
<protein>
    <submittedName>
        <fullName evidence="2">ATP-binding protein</fullName>
    </submittedName>
</protein>
<comment type="caution">
    <text evidence="2">The sequence shown here is derived from an EMBL/GenBank/DDBJ whole genome shotgun (WGS) entry which is preliminary data.</text>
</comment>
<keyword evidence="2" id="KW-0067">ATP-binding</keyword>
<feature type="domain" description="Histidine kinase/HSP90-like ATPase" evidence="1">
    <location>
        <begin position="38"/>
        <end position="132"/>
    </location>
</feature>
<dbReference type="InterPro" id="IPR003594">
    <property type="entry name" value="HATPase_dom"/>
</dbReference>
<accession>A0A3D3TK95</accession>
<dbReference type="SUPFAM" id="SSF55874">
    <property type="entry name" value="ATPase domain of HSP90 chaperone/DNA topoisomerase II/histidine kinase"/>
    <property type="match status" value="1"/>
</dbReference>
<dbReference type="EMBL" id="DQBS01000062">
    <property type="protein sequence ID" value="HCO69456.1"/>
    <property type="molecule type" value="Genomic_DNA"/>
</dbReference>
<proteinExistence type="predicted"/>
<gene>
    <name evidence="2" type="ORF">DIT26_02545</name>
</gene>
<dbReference type="GO" id="GO:0005524">
    <property type="term" value="F:ATP binding"/>
    <property type="evidence" value="ECO:0007669"/>
    <property type="project" value="UniProtKB-KW"/>
</dbReference>
<reference evidence="2 3" key="1">
    <citation type="journal article" date="2018" name="Nat. Biotechnol.">
        <title>A standardized bacterial taxonomy based on genome phylogeny substantially revises the tree of life.</title>
        <authorList>
            <person name="Parks D.H."/>
            <person name="Chuvochina M."/>
            <person name="Waite D.W."/>
            <person name="Rinke C."/>
            <person name="Skarshewski A."/>
            <person name="Chaumeil P.A."/>
            <person name="Hugenholtz P."/>
        </authorList>
    </citation>
    <scope>NUCLEOTIDE SEQUENCE [LARGE SCALE GENOMIC DNA]</scope>
    <source>
        <strain evidence="2">UBA9905</strain>
    </source>
</reference>
<dbReference type="CDD" id="cd16936">
    <property type="entry name" value="HATPase_RsbW-like"/>
    <property type="match status" value="1"/>
</dbReference>
<dbReference type="Gene3D" id="3.30.565.10">
    <property type="entry name" value="Histidine kinase-like ATPase, C-terminal domain"/>
    <property type="match status" value="1"/>
</dbReference>
<dbReference type="Proteomes" id="UP000264215">
    <property type="component" value="Unassembled WGS sequence"/>
</dbReference>
<evidence type="ECO:0000313" key="2">
    <source>
        <dbReference type="EMBL" id="HCO69456.1"/>
    </source>
</evidence>
<name>A0A3D3TK95_9BACT</name>